<reference evidence="1 2" key="1">
    <citation type="submission" date="2018-03" db="EMBL/GenBank/DDBJ databases">
        <title>Finding Nemo's genes: A chromosome-scale reference assembly of the genome of the orange clownfish Amphiprion percula.</title>
        <authorList>
            <person name="Lehmann R."/>
        </authorList>
    </citation>
    <scope>NUCLEOTIDE SEQUENCE</scope>
</reference>
<proteinExistence type="predicted"/>
<dbReference type="Proteomes" id="UP000265080">
    <property type="component" value="Chromosome 9"/>
</dbReference>
<evidence type="ECO:0000313" key="1">
    <source>
        <dbReference type="Ensembl" id="ENSAPEP00000017567.1"/>
    </source>
</evidence>
<evidence type="ECO:0000313" key="2">
    <source>
        <dbReference type="Proteomes" id="UP000265080"/>
    </source>
</evidence>
<reference evidence="1" key="2">
    <citation type="submission" date="2025-08" db="UniProtKB">
        <authorList>
            <consortium name="Ensembl"/>
        </authorList>
    </citation>
    <scope>IDENTIFICATION</scope>
</reference>
<sequence>MCFSPLSLHRKIKMHLRVVIFALSFLTTLGIHFSLNGFFAVYSSVSSYILPCSIAYPLHSDTREATWPDPKANQAHDKADITKYVDKIYKSNIDSSSLYSQENDDNQNLMAEEMQRKLNMESERLRIRLRQELAELREKLSPSPAHLSSTLASMRERLTPLTQQLQSSLSSNTQDLCSQLSLYLQGLEAAETQVDASPALYQEAFHWMSQTLEHSRFKVSNIISDFHSTASTAMEHLKEISAGEEEEEAAKSKVWQEMNSRLGQEVSSLREEAQSRAGVLKAQLAAMQESAQPRRTEVAGSVEQFCQNAALHNQMLPARMEKLFTGLEEELEIHRTSSLPLASSISLQEGGSLQEDFSVKLSALIQDILHSVQ</sequence>
<keyword evidence="2" id="KW-1185">Reference proteome</keyword>
<reference evidence="1" key="3">
    <citation type="submission" date="2025-09" db="UniProtKB">
        <authorList>
            <consortium name="Ensembl"/>
        </authorList>
    </citation>
    <scope>IDENTIFICATION</scope>
</reference>
<name>A0A3P8SZT2_AMPPE</name>
<protein>
    <submittedName>
        <fullName evidence="1">Zgc:162608</fullName>
    </submittedName>
</protein>
<dbReference type="AlphaFoldDB" id="A0A3P8SZT2"/>
<accession>A0A3P8SZT2</accession>
<dbReference type="GeneTree" id="ENSGT00410000028254"/>
<dbReference type="SUPFAM" id="SSF58113">
    <property type="entry name" value="Apolipoprotein A-I"/>
    <property type="match status" value="1"/>
</dbReference>
<dbReference type="Ensembl" id="ENSAPET00000018063.1">
    <property type="protein sequence ID" value="ENSAPEP00000017567.1"/>
    <property type="gene ID" value="ENSAPEG00000012570.1"/>
</dbReference>
<organism evidence="1 2">
    <name type="scientific">Amphiprion percula</name>
    <name type="common">Orange clownfish</name>
    <name type="synonym">Lutjanus percula</name>
    <dbReference type="NCBI Taxonomy" id="161767"/>
    <lineage>
        <taxon>Eukaryota</taxon>
        <taxon>Metazoa</taxon>
        <taxon>Chordata</taxon>
        <taxon>Craniata</taxon>
        <taxon>Vertebrata</taxon>
        <taxon>Euteleostomi</taxon>
        <taxon>Actinopterygii</taxon>
        <taxon>Neopterygii</taxon>
        <taxon>Teleostei</taxon>
        <taxon>Neoteleostei</taxon>
        <taxon>Acanthomorphata</taxon>
        <taxon>Ovalentaria</taxon>
        <taxon>Pomacentridae</taxon>
        <taxon>Amphiprion</taxon>
    </lineage>
</organism>
<dbReference type="Gene3D" id="1.20.120.20">
    <property type="entry name" value="Apolipoprotein"/>
    <property type="match status" value="1"/>
</dbReference>